<comment type="caution">
    <text evidence="9">The sequence shown here is derived from an EMBL/GenBank/DDBJ whole genome shotgun (WGS) entry which is preliminary data.</text>
</comment>
<comment type="cofactor">
    <cofactor evidence="1">
        <name>Fe cation</name>
        <dbReference type="ChEBI" id="CHEBI:24875"/>
    </cofactor>
</comment>
<gene>
    <name evidence="9" type="ORF">ABIA52_003700</name>
</gene>
<dbReference type="Proteomes" id="UP001620520">
    <property type="component" value="Unassembled WGS sequence"/>
</dbReference>
<accession>A0ABW8NB42</accession>
<protein>
    <submittedName>
        <fullName evidence="9">Rieske 2Fe-2S family protein</fullName>
    </submittedName>
</protein>
<evidence type="ECO:0000256" key="1">
    <source>
        <dbReference type="ARBA" id="ARBA00001962"/>
    </source>
</evidence>
<keyword evidence="3" id="KW-0479">Metal-binding</keyword>
<reference evidence="9 10" key="1">
    <citation type="submission" date="2024-10" db="EMBL/GenBank/DDBJ databases">
        <title>Novel secondary metabolite-producing bacteria for plant disease control.</title>
        <authorList>
            <person name="Chevrette M."/>
        </authorList>
    </citation>
    <scope>NUCLEOTIDE SEQUENCE [LARGE SCALE GENOMIC DNA]</scope>
    <source>
        <strain evidence="9 10">J30 TE3557</strain>
    </source>
</reference>
<organism evidence="9 10">
    <name type="scientific">Paenarthrobacter histidinolovorans</name>
    <dbReference type="NCBI Taxonomy" id="43664"/>
    <lineage>
        <taxon>Bacteria</taxon>
        <taxon>Bacillati</taxon>
        <taxon>Actinomycetota</taxon>
        <taxon>Actinomycetes</taxon>
        <taxon>Micrococcales</taxon>
        <taxon>Micrococcaceae</taxon>
        <taxon>Paenarthrobacter</taxon>
    </lineage>
</organism>
<evidence type="ECO:0000256" key="7">
    <source>
        <dbReference type="SAM" id="MobiDB-lite"/>
    </source>
</evidence>
<dbReference type="SUPFAM" id="SSF50022">
    <property type="entry name" value="ISP domain"/>
    <property type="match status" value="1"/>
</dbReference>
<evidence type="ECO:0000256" key="3">
    <source>
        <dbReference type="ARBA" id="ARBA00022723"/>
    </source>
</evidence>
<proteinExistence type="predicted"/>
<keyword evidence="6" id="KW-0411">Iron-sulfur</keyword>
<keyword evidence="4" id="KW-0560">Oxidoreductase</keyword>
<dbReference type="InterPro" id="IPR036922">
    <property type="entry name" value="Rieske_2Fe-2S_sf"/>
</dbReference>
<feature type="domain" description="Rieske" evidence="8">
    <location>
        <begin position="100"/>
        <end position="207"/>
    </location>
</feature>
<dbReference type="EMBL" id="JBIYEW010000003">
    <property type="protein sequence ID" value="MFK4640811.1"/>
    <property type="molecule type" value="Genomic_DNA"/>
</dbReference>
<dbReference type="CDD" id="cd03469">
    <property type="entry name" value="Rieske_RO_Alpha_N"/>
    <property type="match status" value="1"/>
</dbReference>
<keyword evidence="10" id="KW-1185">Reference proteome</keyword>
<evidence type="ECO:0000256" key="2">
    <source>
        <dbReference type="ARBA" id="ARBA00022714"/>
    </source>
</evidence>
<dbReference type="Gene3D" id="2.102.10.10">
    <property type="entry name" value="Rieske [2Fe-2S] iron-sulphur domain"/>
    <property type="match status" value="1"/>
</dbReference>
<evidence type="ECO:0000313" key="9">
    <source>
        <dbReference type="EMBL" id="MFK4640811.1"/>
    </source>
</evidence>
<feature type="region of interest" description="Disordered" evidence="7">
    <location>
        <begin position="19"/>
        <end position="38"/>
    </location>
</feature>
<keyword evidence="5" id="KW-0408">Iron</keyword>
<dbReference type="InterPro" id="IPR001663">
    <property type="entry name" value="Rng_hydr_dOase-A"/>
</dbReference>
<evidence type="ECO:0000259" key="8">
    <source>
        <dbReference type="PROSITE" id="PS51296"/>
    </source>
</evidence>
<keyword evidence="2" id="KW-0001">2Fe-2S</keyword>
<dbReference type="Pfam" id="PF00848">
    <property type="entry name" value="Ring_hydroxyl_A"/>
    <property type="match status" value="1"/>
</dbReference>
<name>A0ABW8NB42_9MICC</name>
<dbReference type="CDD" id="cd08884">
    <property type="entry name" value="RHO_alpha_C_GbcA-like"/>
    <property type="match status" value="1"/>
</dbReference>
<sequence length="471" mass="53092">MQSSLISYYEDFDNAACDDAPAAPKNPQLTQPPGRKPMTAQVNVPLNSRGKLASTLPAEQLAEISALFEFRRTGYSLDAPFYTDPTIFKIDMEAIFGQHWIFAGSVAELPEPGDYITVDYGPYSLIVLRNDDGGINVMHNVCRHRGARVLTESAGSTGNLVCGYHSWTYSPEGNLIHASAPGEAKFDKNCFALKRAHSREVAGLIFVCIANEPPTDFDETSKIFEPYLAPHDLSKTKIAYQQNIIEEGNWKLVMENNRECYHCDGHPELACSLFPTWGLTEGLIPAHLEEVWDRNKEAQSSLEERCRRYGLPYEVVEELDTRIAGIRISRESLDGEGESFSADGRRLSKKLLGDLRDFRLGRCSMHLQPNSWFHFLGDHVITFGVFPINEHQSLVRTTWLVADDAVEGVDYDLEKLTYTWKQTNLQDKAFVELCQTGAGSPAYEPGPYMKSEYQVEAFINWYVQRVQEHLA</sequence>
<dbReference type="Gene3D" id="3.90.380.10">
    <property type="entry name" value="Naphthalene 1,2-dioxygenase Alpha Subunit, Chain A, domain 1"/>
    <property type="match status" value="1"/>
</dbReference>
<dbReference type="PRINTS" id="PR00090">
    <property type="entry name" value="RNGDIOXGNASE"/>
</dbReference>
<evidence type="ECO:0000256" key="6">
    <source>
        <dbReference type="ARBA" id="ARBA00023014"/>
    </source>
</evidence>
<dbReference type="InterPro" id="IPR017941">
    <property type="entry name" value="Rieske_2Fe-2S"/>
</dbReference>
<dbReference type="PANTHER" id="PTHR43756">
    <property type="entry name" value="CHOLINE MONOOXYGENASE, CHLOROPLASTIC"/>
    <property type="match status" value="1"/>
</dbReference>
<dbReference type="Pfam" id="PF00355">
    <property type="entry name" value="Rieske"/>
    <property type="match status" value="1"/>
</dbReference>
<dbReference type="PANTHER" id="PTHR43756:SF5">
    <property type="entry name" value="CHOLINE MONOOXYGENASE, CHLOROPLASTIC"/>
    <property type="match status" value="1"/>
</dbReference>
<dbReference type="InterPro" id="IPR015879">
    <property type="entry name" value="Ring_hydroxy_dOase_asu_C_dom"/>
</dbReference>
<evidence type="ECO:0000256" key="5">
    <source>
        <dbReference type="ARBA" id="ARBA00023004"/>
    </source>
</evidence>
<evidence type="ECO:0000256" key="4">
    <source>
        <dbReference type="ARBA" id="ARBA00023002"/>
    </source>
</evidence>
<dbReference type="PROSITE" id="PS51296">
    <property type="entry name" value="RIESKE"/>
    <property type="match status" value="1"/>
</dbReference>
<dbReference type="SUPFAM" id="SSF55961">
    <property type="entry name" value="Bet v1-like"/>
    <property type="match status" value="1"/>
</dbReference>
<evidence type="ECO:0000313" key="10">
    <source>
        <dbReference type="Proteomes" id="UP001620520"/>
    </source>
</evidence>